<feature type="region of interest" description="Disordered" evidence="7">
    <location>
        <begin position="1"/>
        <end position="36"/>
    </location>
</feature>
<keyword evidence="6 8" id="KW-0472">Membrane</keyword>
<reference evidence="9" key="1">
    <citation type="submission" date="2023-02" db="EMBL/GenBank/DDBJ databases">
        <title>Nocardiopsis ansamitocini NBRC 112285.</title>
        <authorList>
            <person name="Ichikawa N."/>
            <person name="Sato H."/>
            <person name="Tonouchi N."/>
        </authorList>
    </citation>
    <scope>NUCLEOTIDE SEQUENCE</scope>
    <source>
        <strain evidence="9">NBRC 112285</strain>
    </source>
</reference>
<protein>
    <submittedName>
        <fullName evidence="9">Polysulfide reductase</fullName>
    </submittedName>
</protein>
<comment type="subcellular location">
    <subcellularLocation>
        <location evidence="1">Cell membrane</location>
        <topology evidence="1">Multi-pass membrane protein</topology>
    </subcellularLocation>
</comment>
<dbReference type="GO" id="GO:0005886">
    <property type="term" value="C:plasma membrane"/>
    <property type="evidence" value="ECO:0007669"/>
    <property type="project" value="UniProtKB-SubCell"/>
</dbReference>
<accession>A0A9W6P7M8</accession>
<evidence type="ECO:0000256" key="5">
    <source>
        <dbReference type="ARBA" id="ARBA00022989"/>
    </source>
</evidence>
<evidence type="ECO:0000256" key="1">
    <source>
        <dbReference type="ARBA" id="ARBA00004651"/>
    </source>
</evidence>
<feature type="transmembrane region" description="Helical" evidence="8">
    <location>
        <begin position="163"/>
        <end position="183"/>
    </location>
</feature>
<keyword evidence="4 8" id="KW-0812">Transmembrane</keyword>
<feature type="transmembrane region" description="Helical" evidence="8">
    <location>
        <begin position="98"/>
        <end position="116"/>
    </location>
</feature>
<evidence type="ECO:0000313" key="10">
    <source>
        <dbReference type="Proteomes" id="UP001165092"/>
    </source>
</evidence>
<dbReference type="AlphaFoldDB" id="A0A9W6P7M8"/>
<dbReference type="Proteomes" id="UP001165092">
    <property type="component" value="Unassembled WGS sequence"/>
</dbReference>
<evidence type="ECO:0000256" key="4">
    <source>
        <dbReference type="ARBA" id="ARBA00022692"/>
    </source>
</evidence>
<gene>
    <name evidence="9" type="ORF">Nans01_28680</name>
</gene>
<evidence type="ECO:0000256" key="8">
    <source>
        <dbReference type="SAM" id="Phobius"/>
    </source>
</evidence>
<name>A0A9W6P7M8_9ACTN</name>
<proteinExistence type="inferred from homology"/>
<dbReference type="RefSeq" id="WP_285759991.1">
    <property type="nucleotide sequence ID" value="NZ_BSQG01000004.1"/>
</dbReference>
<keyword evidence="5 8" id="KW-1133">Transmembrane helix</keyword>
<organism evidence="9 10">
    <name type="scientific">Nocardiopsis ansamitocini</name>
    <dbReference type="NCBI Taxonomy" id="1670832"/>
    <lineage>
        <taxon>Bacteria</taxon>
        <taxon>Bacillati</taxon>
        <taxon>Actinomycetota</taxon>
        <taxon>Actinomycetes</taxon>
        <taxon>Streptosporangiales</taxon>
        <taxon>Nocardiopsidaceae</taxon>
        <taxon>Nocardiopsis</taxon>
    </lineage>
</organism>
<evidence type="ECO:0000313" key="9">
    <source>
        <dbReference type="EMBL" id="GLU48517.1"/>
    </source>
</evidence>
<evidence type="ECO:0000256" key="2">
    <source>
        <dbReference type="ARBA" id="ARBA00008929"/>
    </source>
</evidence>
<evidence type="ECO:0000256" key="7">
    <source>
        <dbReference type="SAM" id="MobiDB-lite"/>
    </source>
</evidence>
<dbReference type="InterPro" id="IPR005614">
    <property type="entry name" value="NrfD-like"/>
</dbReference>
<dbReference type="Pfam" id="PF03916">
    <property type="entry name" value="NrfD"/>
    <property type="match status" value="1"/>
</dbReference>
<feature type="transmembrane region" description="Helical" evidence="8">
    <location>
        <begin position="136"/>
        <end position="156"/>
    </location>
</feature>
<dbReference type="Gene3D" id="1.20.1630.10">
    <property type="entry name" value="Formate dehydrogenase/DMSO reductase domain"/>
    <property type="match status" value="1"/>
</dbReference>
<keyword evidence="3" id="KW-1003">Cell membrane</keyword>
<comment type="caution">
    <text evidence="9">The sequence shown here is derived from an EMBL/GenBank/DDBJ whole genome shotgun (WGS) entry which is preliminary data.</text>
</comment>
<dbReference type="PANTHER" id="PTHR34856">
    <property type="entry name" value="PROTEIN NRFD"/>
    <property type="match status" value="1"/>
</dbReference>
<sequence>MSTSDVTKDGITGARPDRDALTGATRPGRRRRRRGEQLMVPDAEFGSYYGKPVLNQVPWAESDIAGYLFLGGLAGASSGLAAGAHVTGRPALATAMKLTALAAISGSVVALVHDLGRPARFVNMLRVFKPTSPMSVGSWLLAGYGPLAGAAAISDLTGLLPRAGTAATLAAALGGAAVAAYTAPLICDTAVPAWHDGYREMPFVFVGSAAAAAGGAGMLAAPMAQALSARRAAVAGAVLETLALYRMRARMGLAAQTYDRGRAGRLMKAATTLTVAGATGAVLLGGRSRLAAALSGAALLAGSACTRFGVFCAGTASAADPKYTVVPQRARLRARAGDLADREEPADTVRGN</sequence>
<dbReference type="EMBL" id="BSQG01000004">
    <property type="protein sequence ID" value="GLU48517.1"/>
    <property type="molecule type" value="Genomic_DNA"/>
</dbReference>
<evidence type="ECO:0000256" key="3">
    <source>
        <dbReference type="ARBA" id="ARBA00022475"/>
    </source>
</evidence>
<feature type="transmembrane region" description="Helical" evidence="8">
    <location>
        <begin position="203"/>
        <end position="221"/>
    </location>
</feature>
<feature type="transmembrane region" description="Helical" evidence="8">
    <location>
        <begin position="64"/>
        <end position="86"/>
    </location>
</feature>
<keyword evidence="10" id="KW-1185">Reference proteome</keyword>
<comment type="similarity">
    <text evidence="2">Belongs to the NrfD family.</text>
</comment>
<dbReference type="InterPro" id="IPR052049">
    <property type="entry name" value="Electron_transfer_protein"/>
</dbReference>
<dbReference type="PANTHER" id="PTHR34856:SF2">
    <property type="entry name" value="PROTEIN NRFD"/>
    <property type="match status" value="1"/>
</dbReference>
<evidence type="ECO:0000256" key="6">
    <source>
        <dbReference type="ARBA" id="ARBA00023136"/>
    </source>
</evidence>